<feature type="domain" description="Helix-turn-helix" evidence="2">
    <location>
        <begin position="21"/>
        <end position="60"/>
    </location>
</feature>
<dbReference type="RefSeq" id="WP_250920507.1">
    <property type="nucleotide sequence ID" value="NZ_JAMQAW010000023.1"/>
</dbReference>
<dbReference type="InterPro" id="IPR041657">
    <property type="entry name" value="HTH_17"/>
</dbReference>
<evidence type="ECO:0000259" key="2">
    <source>
        <dbReference type="Pfam" id="PF12728"/>
    </source>
</evidence>
<comment type="caution">
    <text evidence="3">The sequence shown here is derived from an EMBL/GenBank/DDBJ whole genome shotgun (WGS) entry which is preliminary data.</text>
</comment>
<feature type="region of interest" description="Disordered" evidence="1">
    <location>
        <begin position="73"/>
        <end position="100"/>
    </location>
</feature>
<gene>
    <name evidence="3" type="ORF">NBG84_18090</name>
</gene>
<name>A0ABT0UNJ3_9ACTN</name>
<keyword evidence="4" id="KW-1185">Reference proteome</keyword>
<dbReference type="InterPro" id="IPR009061">
    <property type="entry name" value="DNA-bd_dom_put_sf"/>
</dbReference>
<dbReference type="Proteomes" id="UP001431429">
    <property type="component" value="Unassembled WGS sequence"/>
</dbReference>
<organism evidence="3 4">
    <name type="scientific">Streptomyces albipurpureus</name>
    <dbReference type="NCBI Taxonomy" id="2897419"/>
    <lineage>
        <taxon>Bacteria</taxon>
        <taxon>Bacillati</taxon>
        <taxon>Actinomycetota</taxon>
        <taxon>Actinomycetes</taxon>
        <taxon>Kitasatosporales</taxon>
        <taxon>Streptomycetaceae</taxon>
        <taxon>Streptomyces</taxon>
    </lineage>
</organism>
<dbReference type="Pfam" id="PF12728">
    <property type="entry name" value="HTH_17"/>
    <property type="match status" value="1"/>
</dbReference>
<evidence type="ECO:0000313" key="4">
    <source>
        <dbReference type="Proteomes" id="UP001431429"/>
    </source>
</evidence>
<dbReference type="EMBL" id="JAMQAW010000023">
    <property type="protein sequence ID" value="MCM2390178.1"/>
    <property type="molecule type" value="Genomic_DNA"/>
</dbReference>
<evidence type="ECO:0000313" key="3">
    <source>
        <dbReference type="EMBL" id="MCM2390178.1"/>
    </source>
</evidence>
<sequence>MPPGEPQFPNPPLDAIKPGTLLTVADAAAHFGVKPGTIRQWAHRGKITHVPIPGPRLYHLRTLALAERDAWQNGGADRAKRGGRNPDWKPCTPRTTPAPA</sequence>
<accession>A0ABT0UNJ3</accession>
<evidence type="ECO:0000256" key="1">
    <source>
        <dbReference type="SAM" id="MobiDB-lite"/>
    </source>
</evidence>
<proteinExistence type="predicted"/>
<feature type="compositionally biased region" description="Basic and acidic residues" evidence="1">
    <location>
        <begin position="77"/>
        <end position="87"/>
    </location>
</feature>
<protein>
    <submittedName>
        <fullName evidence="3">Helix-turn-helix domain-containing protein</fullName>
    </submittedName>
</protein>
<reference evidence="3" key="1">
    <citation type="submission" date="2022-06" db="EMBL/GenBank/DDBJ databases">
        <title>Genome public.</title>
        <authorList>
            <person name="Sun Q."/>
        </authorList>
    </citation>
    <scope>NUCLEOTIDE SEQUENCE</scope>
    <source>
        <strain evidence="3">CWNU-1</strain>
    </source>
</reference>
<dbReference type="SUPFAM" id="SSF46955">
    <property type="entry name" value="Putative DNA-binding domain"/>
    <property type="match status" value="1"/>
</dbReference>